<dbReference type="PANTHER" id="PTHR45768:SF18">
    <property type="entry name" value="RING-H2 FINGER PROTEIN ATL47-RELATED"/>
    <property type="match status" value="1"/>
</dbReference>
<feature type="domain" description="RING-type" evidence="17">
    <location>
        <begin position="131"/>
        <end position="173"/>
    </location>
</feature>
<evidence type="ECO:0000256" key="16">
    <source>
        <dbReference type="SAM" id="Phobius"/>
    </source>
</evidence>
<keyword evidence="5" id="KW-0808">Transferase</keyword>
<gene>
    <name evidence="18" type="ORF">NYM_LOCUS14772</name>
</gene>
<evidence type="ECO:0000256" key="14">
    <source>
        <dbReference type="PROSITE-ProRule" id="PRU00175"/>
    </source>
</evidence>
<dbReference type="OrthoDB" id="8062037at2759"/>
<evidence type="ECO:0000256" key="12">
    <source>
        <dbReference type="ARBA" id="ARBA00023136"/>
    </source>
</evidence>
<dbReference type="InterPro" id="IPR013083">
    <property type="entry name" value="Znf_RING/FYVE/PHD"/>
</dbReference>
<dbReference type="Gene3D" id="3.30.40.10">
    <property type="entry name" value="Zinc/RING finger domain, C3HC4 (zinc finger)"/>
    <property type="match status" value="1"/>
</dbReference>
<dbReference type="FunFam" id="3.30.40.10:FF:000187">
    <property type="entry name" value="E3 ubiquitin-protein ligase ATL6"/>
    <property type="match status" value="1"/>
</dbReference>
<evidence type="ECO:0000256" key="1">
    <source>
        <dbReference type="ARBA" id="ARBA00000900"/>
    </source>
</evidence>
<feature type="region of interest" description="Disordered" evidence="15">
    <location>
        <begin position="283"/>
        <end position="307"/>
    </location>
</feature>
<keyword evidence="10" id="KW-0862">Zinc</keyword>
<keyword evidence="6 16" id="KW-0812">Transmembrane</keyword>
<evidence type="ECO:0000256" key="15">
    <source>
        <dbReference type="SAM" id="MobiDB-lite"/>
    </source>
</evidence>
<evidence type="ECO:0000256" key="3">
    <source>
        <dbReference type="ARBA" id="ARBA00004906"/>
    </source>
</evidence>
<dbReference type="EMBL" id="LR721781">
    <property type="protein sequence ID" value="VVW15558.1"/>
    <property type="molecule type" value="Genomic_DNA"/>
</dbReference>
<comment type="catalytic activity">
    <reaction evidence="1">
        <text>S-ubiquitinyl-[E2 ubiquitin-conjugating enzyme]-L-cysteine + [acceptor protein]-L-lysine = [E2 ubiquitin-conjugating enzyme]-L-cysteine + N(6)-ubiquitinyl-[acceptor protein]-L-lysine.</text>
        <dbReference type="EC" id="2.3.2.27"/>
    </reaction>
</comment>
<feature type="compositionally biased region" description="Gly residues" evidence="15">
    <location>
        <begin position="293"/>
        <end position="303"/>
    </location>
</feature>
<reference evidence="18" key="1">
    <citation type="submission" date="2019-09" db="EMBL/GenBank/DDBJ databases">
        <authorList>
            <person name="Zhang L."/>
        </authorList>
    </citation>
    <scope>NUCLEOTIDE SEQUENCE</scope>
</reference>
<dbReference type="SUPFAM" id="SSF57850">
    <property type="entry name" value="RING/U-box"/>
    <property type="match status" value="1"/>
</dbReference>
<keyword evidence="12 16" id="KW-0472">Membrane</keyword>
<evidence type="ECO:0000256" key="6">
    <source>
        <dbReference type="ARBA" id="ARBA00022692"/>
    </source>
</evidence>
<dbReference type="GO" id="GO:0008270">
    <property type="term" value="F:zinc ion binding"/>
    <property type="evidence" value="ECO:0007669"/>
    <property type="project" value="UniProtKB-KW"/>
</dbReference>
<keyword evidence="8 14" id="KW-0863">Zinc-finger</keyword>
<dbReference type="GO" id="GO:0061630">
    <property type="term" value="F:ubiquitin protein ligase activity"/>
    <property type="evidence" value="ECO:0007669"/>
    <property type="project" value="UniProtKB-EC"/>
</dbReference>
<evidence type="ECO:0000256" key="4">
    <source>
        <dbReference type="ARBA" id="ARBA00012483"/>
    </source>
</evidence>
<keyword evidence="7" id="KW-0479">Metal-binding</keyword>
<evidence type="ECO:0000256" key="5">
    <source>
        <dbReference type="ARBA" id="ARBA00022679"/>
    </source>
</evidence>
<proteinExistence type="inferred from homology"/>
<accession>A0A5K1BKF9</accession>
<dbReference type="Gramene" id="NC3G0203700.1">
    <property type="protein sequence ID" value="NC3G0203700.1:cds"/>
    <property type="gene ID" value="NC3G0203700"/>
</dbReference>
<feature type="transmembrane region" description="Helical" evidence="16">
    <location>
        <begin position="38"/>
        <end position="60"/>
    </location>
</feature>
<protein>
    <recommendedName>
        <fullName evidence="4">RING-type E3 ubiquitin transferase</fullName>
        <ecNumber evidence="4">2.3.2.27</ecNumber>
    </recommendedName>
</protein>
<organism evidence="18">
    <name type="scientific">Nymphaea colorata</name>
    <name type="common">pocket water lily</name>
    <dbReference type="NCBI Taxonomy" id="210225"/>
    <lineage>
        <taxon>Eukaryota</taxon>
        <taxon>Viridiplantae</taxon>
        <taxon>Streptophyta</taxon>
        <taxon>Embryophyta</taxon>
        <taxon>Tracheophyta</taxon>
        <taxon>Spermatophyta</taxon>
        <taxon>Magnoliopsida</taxon>
        <taxon>Nymphaeales</taxon>
        <taxon>Nymphaeaceae</taxon>
        <taxon>Nymphaea</taxon>
    </lineage>
</organism>
<evidence type="ECO:0000256" key="9">
    <source>
        <dbReference type="ARBA" id="ARBA00022786"/>
    </source>
</evidence>
<dbReference type="PROSITE" id="PS50089">
    <property type="entry name" value="ZF_RING_2"/>
    <property type="match status" value="1"/>
</dbReference>
<feature type="region of interest" description="Disordered" evidence="15">
    <location>
        <begin position="229"/>
        <end position="249"/>
    </location>
</feature>
<dbReference type="InterPro" id="IPR001841">
    <property type="entry name" value="Znf_RING"/>
</dbReference>
<comment type="subcellular location">
    <subcellularLocation>
        <location evidence="2">Membrane</location>
        <topology evidence="2">Single-pass membrane protein</topology>
    </subcellularLocation>
</comment>
<dbReference type="SMART" id="SM00184">
    <property type="entry name" value="RING"/>
    <property type="match status" value="1"/>
</dbReference>
<dbReference type="PANTHER" id="PTHR45768">
    <property type="entry name" value="E3 UBIQUITIN-PROTEIN LIGASE RNF13-LIKE"/>
    <property type="match status" value="1"/>
</dbReference>
<dbReference type="OMA" id="MSQTIHQ"/>
<comment type="pathway">
    <text evidence="3">Protein modification; protein ubiquitination.</text>
</comment>
<dbReference type="Pfam" id="PF13639">
    <property type="entry name" value="zf-RING_2"/>
    <property type="match status" value="1"/>
</dbReference>
<evidence type="ECO:0000256" key="2">
    <source>
        <dbReference type="ARBA" id="ARBA00004167"/>
    </source>
</evidence>
<dbReference type="EC" id="2.3.2.27" evidence="4"/>
<name>A0A5K1BKF9_9MAGN</name>
<keyword evidence="11 16" id="KW-1133">Transmembrane helix</keyword>
<evidence type="ECO:0000259" key="17">
    <source>
        <dbReference type="PROSITE" id="PS50089"/>
    </source>
</evidence>
<evidence type="ECO:0000256" key="13">
    <source>
        <dbReference type="ARBA" id="ARBA00024209"/>
    </source>
</evidence>
<feature type="region of interest" description="Disordered" evidence="15">
    <location>
        <begin position="192"/>
        <end position="212"/>
    </location>
</feature>
<dbReference type="CDD" id="cd16461">
    <property type="entry name" value="RING-H2_EL5-like"/>
    <property type="match status" value="1"/>
</dbReference>
<evidence type="ECO:0000313" key="18">
    <source>
        <dbReference type="EMBL" id="VVW15558.1"/>
    </source>
</evidence>
<keyword evidence="9" id="KW-0833">Ubl conjugation pathway</keyword>
<evidence type="ECO:0000256" key="10">
    <source>
        <dbReference type="ARBA" id="ARBA00022833"/>
    </source>
</evidence>
<evidence type="ECO:0000256" key="11">
    <source>
        <dbReference type="ARBA" id="ARBA00022989"/>
    </source>
</evidence>
<dbReference type="GO" id="GO:0016020">
    <property type="term" value="C:membrane"/>
    <property type="evidence" value="ECO:0007669"/>
    <property type="project" value="UniProtKB-SubCell"/>
</dbReference>
<comment type="similarity">
    <text evidence="13">Belongs to the RING-type zinc finger family. ATL subfamily.</text>
</comment>
<feature type="compositionally biased region" description="Acidic residues" evidence="15">
    <location>
        <begin position="202"/>
        <end position="211"/>
    </location>
</feature>
<evidence type="ECO:0000256" key="7">
    <source>
        <dbReference type="ARBA" id="ARBA00022723"/>
    </source>
</evidence>
<evidence type="ECO:0000256" key="8">
    <source>
        <dbReference type="ARBA" id="ARBA00022771"/>
    </source>
</evidence>
<sequence>MASLRPPTIWATDKNNSFAFASPPPPIPTSPTARITPALLIIIVILAVVFFLSGLLHLFVRFISRPSSSPSSSPPADSADVQIPAVDSRQLQQLFHLHDSGLDQSLIDSLPVFSFRSVSAGPRRGGEAFDCAVCLCEFGDRDRLRLLPNCGHAFHLSCIDTWLLANSTCPLCRGSMLAVDGLLGIMYDEENPDDGCPKQHGDEEEEDDDDGVSTKVFDVKLGKFANLNAEHENGDDDGHGESSGGYGGGSASVDGRRCFSMGSFQYVVGEPSLRVKLAVRVPPGRWDRPGSSSGLGGSGGAHGDGGELELEDMRLSRRSRGDSLSISKIWLWPRRSPLVAESCDGPGHGV</sequence>
<feature type="compositionally biased region" description="Basic and acidic residues" evidence="15">
    <location>
        <begin position="229"/>
        <end position="240"/>
    </location>
</feature>
<dbReference type="AlphaFoldDB" id="A0A5K1BKF9"/>